<evidence type="ECO:0000256" key="6">
    <source>
        <dbReference type="ARBA" id="ARBA00009320"/>
    </source>
</evidence>
<comment type="similarity">
    <text evidence="6 16">Belongs to the class-IV pyridoxal-phosphate-dependent aminotransferase family.</text>
</comment>
<sequence length="296" mass="32880">MDLLPFDNRDGQIWFDGKFVPWRNAKIHALSHGLHYGSSVFEGERSYGGTIFKLRVHTDRLINSGRMLGFNIPYEADRIDAACRQVIKTNGLTDAYVRPLAWRGSEQMGVAASRSKIHLMIAAWAWPNPHVAKHLEGIRLDISHCWLLPPASTMPVAAKAAGLYTTKTLVKHMAEANGFDDALMMDVEGMIGECTGANIFLVFNGEIHTPIPHCFLDGITRRTAIDLLRKRGHEVVERKIPAQEIAEASEVFITGTACEITRVQQIGDFAFISGEITATLIADYRDLVLGKTKPKI</sequence>
<dbReference type="Gene3D" id="3.20.10.10">
    <property type="entry name" value="D-amino Acid Aminotransferase, subunit A, domain 2"/>
    <property type="match status" value="1"/>
</dbReference>
<comment type="catalytic activity">
    <reaction evidence="13">
        <text>L-valine + 2-oxoglutarate = 3-methyl-2-oxobutanoate + L-glutamate</text>
        <dbReference type="Rhea" id="RHEA:24813"/>
        <dbReference type="ChEBI" id="CHEBI:11851"/>
        <dbReference type="ChEBI" id="CHEBI:16810"/>
        <dbReference type="ChEBI" id="CHEBI:29985"/>
        <dbReference type="ChEBI" id="CHEBI:57762"/>
        <dbReference type="EC" id="2.6.1.42"/>
    </reaction>
</comment>
<evidence type="ECO:0000256" key="13">
    <source>
        <dbReference type="ARBA" id="ARBA00048212"/>
    </source>
</evidence>
<dbReference type="NCBIfam" id="TIGR01122">
    <property type="entry name" value="ilvE_I"/>
    <property type="match status" value="1"/>
</dbReference>
<dbReference type="CDD" id="cd00449">
    <property type="entry name" value="PLPDE_IV"/>
    <property type="match status" value="1"/>
</dbReference>
<dbReference type="PANTHER" id="PTHR42743:SF11">
    <property type="entry name" value="AMINODEOXYCHORISMATE LYASE"/>
    <property type="match status" value="1"/>
</dbReference>
<gene>
    <name evidence="18" type="ORF">PDIGIT_LOCUS8656</name>
</gene>
<dbReference type="PANTHER" id="PTHR42743">
    <property type="entry name" value="AMINO-ACID AMINOTRANSFERASE"/>
    <property type="match status" value="1"/>
</dbReference>
<proteinExistence type="inferred from homology"/>
<evidence type="ECO:0000256" key="8">
    <source>
        <dbReference type="ARBA" id="ARBA00022576"/>
    </source>
</evidence>
<comment type="catalytic activity">
    <reaction evidence="15">
        <text>L-leucine + 2-oxoglutarate = 4-methyl-2-oxopentanoate + L-glutamate</text>
        <dbReference type="Rhea" id="RHEA:18321"/>
        <dbReference type="ChEBI" id="CHEBI:16810"/>
        <dbReference type="ChEBI" id="CHEBI:17865"/>
        <dbReference type="ChEBI" id="CHEBI:29985"/>
        <dbReference type="ChEBI" id="CHEBI:57427"/>
        <dbReference type="EC" id="2.6.1.42"/>
    </reaction>
</comment>
<comment type="function">
    <text evidence="2">Acts on leucine, isoleucine and valine.</text>
</comment>
<evidence type="ECO:0000256" key="10">
    <source>
        <dbReference type="ARBA" id="ARBA00022679"/>
    </source>
</evidence>
<dbReference type="OrthoDB" id="25921at2759"/>
<dbReference type="InterPro" id="IPR043131">
    <property type="entry name" value="BCAT-like_N"/>
</dbReference>
<dbReference type="GO" id="GO:0008652">
    <property type="term" value="P:amino acid biosynthetic process"/>
    <property type="evidence" value="ECO:0007669"/>
    <property type="project" value="UniProtKB-KW"/>
</dbReference>
<evidence type="ECO:0000313" key="19">
    <source>
        <dbReference type="Proteomes" id="UP001152607"/>
    </source>
</evidence>
<evidence type="ECO:0000256" key="11">
    <source>
        <dbReference type="ARBA" id="ARBA00022898"/>
    </source>
</evidence>
<evidence type="ECO:0000256" key="17">
    <source>
        <dbReference type="RuleBase" id="RU004516"/>
    </source>
</evidence>
<evidence type="ECO:0000256" key="1">
    <source>
        <dbReference type="ARBA" id="ARBA00001933"/>
    </source>
</evidence>
<dbReference type="Gene3D" id="3.30.470.10">
    <property type="match status" value="1"/>
</dbReference>
<dbReference type="InterPro" id="IPR005785">
    <property type="entry name" value="B_amino_transI"/>
</dbReference>
<dbReference type="Proteomes" id="UP001152607">
    <property type="component" value="Unassembled WGS sequence"/>
</dbReference>
<organism evidence="18 19">
    <name type="scientific">Periconia digitata</name>
    <dbReference type="NCBI Taxonomy" id="1303443"/>
    <lineage>
        <taxon>Eukaryota</taxon>
        <taxon>Fungi</taxon>
        <taxon>Dikarya</taxon>
        <taxon>Ascomycota</taxon>
        <taxon>Pezizomycotina</taxon>
        <taxon>Dothideomycetes</taxon>
        <taxon>Pleosporomycetidae</taxon>
        <taxon>Pleosporales</taxon>
        <taxon>Massarineae</taxon>
        <taxon>Periconiaceae</taxon>
        <taxon>Periconia</taxon>
    </lineage>
</organism>
<dbReference type="NCBIfam" id="NF005726">
    <property type="entry name" value="PRK07544.1"/>
    <property type="match status" value="1"/>
</dbReference>
<dbReference type="Pfam" id="PF01063">
    <property type="entry name" value="Aminotran_4"/>
    <property type="match status" value="1"/>
</dbReference>
<keyword evidence="8" id="KW-0032">Aminotransferase</keyword>
<comment type="pathway">
    <text evidence="4">Amino-acid biosynthesis; L-valine biosynthesis; L-valine from pyruvate: step 4/4.</text>
</comment>
<comment type="pathway">
    <text evidence="3">Amino-acid biosynthesis; L-isoleucine biosynthesis; L-isoleucine from 2-oxobutanoate: step 4/4.</text>
</comment>
<dbReference type="InterPro" id="IPR050571">
    <property type="entry name" value="Class-IV_PLP-Dep_Aminotrnsfr"/>
</dbReference>
<evidence type="ECO:0000256" key="3">
    <source>
        <dbReference type="ARBA" id="ARBA00004824"/>
    </source>
</evidence>
<keyword evidence="19" id="KW-1185">Reference proteome</keyword>
<comment type="caution">
    <text evidence="18">The sequence shown here is derived from an EMBL/GenBank/DDBJ whole genome shotgun (WGS) entry which is preliminary data.</text>
</comment>
<keyword evidence="10" id="KW-0808">Transferase</keyword>
<comment type="cofactor">
    <cofactor evidence="1 17">
        <name>pyridoxal 5'-phosphate</name>
        <dbReference type="ChEBI" id="CHEBI:597326"/>
    </cofactor>
</comment>
<evidence type="ECO:0000256" key="9">
    <source>
        <dbReference type="ARBA" id="ARBA00022605"/>
    </source>
</evidence>
<dbReference type="SUPFAM" id="SSF56752">
    <property type="entry name" value="D-aminoacid aminotransferase-like PLP-dependent enzymes"/>
    <property type="match status" value="1"/>
</dbReference>
<dbReference type="GO" id="GO:0005829">
    <property type="term" value="C:cytosol"/>
    <property type="evidence" value="ECO:0007669"/>
    <property type="project" value="TreeGrafter"/>
</dbReference>
<dbReference type="InterPro" id="IPR001544">
    <property type="entry name" value="Aminotrans_IV"/>
</dbReference>
<protein>
    <recommendedName>
        <fullName evidence="7">branched-chain-amino-acid transaminase</fullName>
        <ecNumber evidence="7">2.6.1.42</ecNumber>
    </recommendedName>
</protein>
<keyword evidence="11 17" id="KW-0663">Pyridoxal phosphate</keyword>
<evidence type="ECO:0000256" key="4">
    <source>
        <dbReference type="ARBA" id="ARBA00004931"/>
    </source>
</evidence>
<evidence type="ECO:0000256" key="12">
    <source>
        <dbReference type="ARBA" id="ARBA00023304"/>
    </source>
</evidence>
<evidence type="ECO:0000256" key="2">
    <source>
        <dbReference type="ARBA" id="ARBA00003109"/>
    </source>
</evidence>
<dbReference type="EMBL" id="CAOQHR010000006">
    <property type="protein sequence ID" value="CAI6335572.1"/>
    <property type="molecule type" value="Genomic_DNA"/>
</dbReference>
<keyword evidence="9" id="KW-0028">Amino-acid biosynthesis</keyword>
<evidence type="ECO:0000256" key="7">
    <source>
        <dbReference type="ARBA" id="ARBA00013053"/>
    </source>
</evidence>
<dbReference type="GO" id="GO:0004084">
    <property type="term" value="F:branched-chain-amino-acid transaminase activity"/>
    <property type="evidence" value="ECO:0007669"/>
    <property type="project" value="UniProtKB-EC"/>
</dbReference>
<evidence type="ECO:0000256" key="16">
    <source>
        <dbReference type="RuleBase" id="RU004106"/>
    </source>
</evidence>
<evidence type="ECO:0000256" key="14">
    <source>
        <dbReference type="ARBA" id="ARBA00048798"/>
    </source>
</evidence>
<comment type="catalytic activity">
    <reaction evidence="14">
        <text>L-isoleucine + 2-oxoglutarate = (S)-3-methyl-2-oxopentanoate + L-glutamate</text>
        <dbReference type="Rhea" id="RHEA:24801"/>
        <dbReference type="ChEBI" id="CHEBI:16810"/>
        <dbReference type="ChEBI" id="CHEBI:29985"/>
        <dbReference type="ChEBI" id="CHEBI:35146"/>
        <dbReference type="ChEBI" id="CHEBI:58045"/>
        <dbReference type="EC" id="2.6.1.42"/>
    </reaction>
</comment>
<evidence type="ECO:0000256" key="15">
    <source>
        <dbReference type="ARBA" id="ARBA00049229"/>
    </source>
</evidence>
<keyword evidence="12" id="KW-0100">Branched-chain amino acid biosynthesis</keyword>
<dbReference type="InterPro" id="IPR043132">
    <property type="entry name" value="BCAT-like_C"/>
</dbReference>
<comment type="pathway">
    <text evidence="5">Amino-acid biosynthesis; L-leucine biosynthesis; L-leucine from 3-methyl-2-oxobutanoate: step 4/4.</text>
</comment>
<name>A0A9W4XW79_9PLEO</name>
<dbReference type="InterPro" id="IPR036038">
    <property type="entry name" value="Aminotransferase-like"/>
</dbReference>
<evidence type="ECO:0000256" key="5">
    <source>
        <dbReference type="ARBA" id="ARBA00005072"/>
    </source>
</evidence>
<dbReference type="NCBIfam" id="NF005146">
    <property type="entry name" value="PRK06606.1"/>
    <property type="match status" value="1"/>
</dbReference>
<dbReference type="AlphaFoldDB" id="A0A9W4XW79"/>
<dbReference type="EC" id="2.6.1.42" evidence="7"/>
<dbReference type="InterPro" id="IPR018300">
    <property type="entry name" value="Aminotrans_IV_CS"/>
</dbReference>
<reference evidence="18" key="1">
    <citation type="submission" date="2023-01" db="EMBL/GenBank/DDBJ databases">
        <authorList>
            <person name="Van Ghelder C."/>
            <person name="Rancurel C."/>
        </authorList>
    </citation>
    <scope>NUCLEOTIDE SEQUENCE</scope>
    <source>
        <strain evidence="18">CNCM I-4278</strain>
    </source>
</reference>
<dbReference type="GO" id="GO:0009082">
    <property type="term" value="P:branched-chain amino acid biosynthetic process"/>
    <property type="evidence" value="ECO:0007669"/>
    <property type="project" value="UniProtKB-KW"/>
</dbReference>
<accession>A0A9W4XW79</accession>
<dbReference type="PROSITE" id="PS00770">
    <property type="entry name" value="AA_TRANSFER_CLASS_4"/>
    <property type="match status" value="1"/>
</dbReference>
<evidence type="ECO:0000313" key="18">
    <source>
        <dbReference type="EMBL" id="CAI6335572.1"/>
    </source>
</evidence>